<dbReference type="SUPFAM" id="SSF52218">
    <property type="entry name" value="Flavoproteins"/>
    <property type="match status" value="1"/>
</dbReference>
<comment type="similarity">
    <text evidence="3">Belongs to the flavodoxin family.</text>
</comment>
<organism evidence="9 10">
    <name type="scientific">Weissella ceti</name>
    <dbReference type="NCBI Taxonomy" id="759620"/>
    <lineage>
        <taxon>Bacteria</taxon>
        <taxon>Bacillati</taxon>
        <taxon>Bacillota</taxon>
        <taxon>Bacilli</taxon>
        <taxon>Lactobacillales</taxon>
        <taxon>Lactobacillaceae</taxon>
        <taxon>Weissella</taxon>
    </lineage>
</organism>
<feature type="domain" description="Flavodoxin-like" evidence="8">
    <location>
        <begin position="3"/>
        <end position="145"/>
    </location>
</feature>
<dbReference type="PANTHER" id="PTHR42809">
    <property type="entry name" value="FLAVODOXIN 2"/>
    <property type="match status" value="1"/>
</dbReference>
<dbReference type="PANTHER" id="PTHR42809:SF1">
    <property type="entry name" value="FLAVODOXIN 1"/>
    <property type="match status" value="1"/>
</dbReference>
<keyword evidence="4" id="KW-0813">Transport</keyword>
<evidence type="ECO:0000256" key="5">
    <source>
        <dbReference type="ARBA" id="ARBA00022630"/>
    </source>
</evidence>
<dbReference type="Proteomes" id="UP001526225">
    <property type="component" value="Unassembled WGS sequence"/>
</dbReference>
<dbReference type="EMBL" id="JAOZFE010000001">
    <property type="protein sequence ID" value="MCW0952590.1"/>
    <property type="molecule type" value="Genomic_DNA"/>
</dbReference>
<dbReference type="RefSeq" id="WP_213408672.1">
    <property type="nucleotide sequence ID" value="NZ_CP074441.1"/>
</dbReference>
<evidence type="ECO:0000256" key="7">
    <source>
        <dbReference type="ARBA" id="ARBA00022982"/>
    </source>
</evidence>
<dbReference type="Pfam" id="PF00258">
    <property type="entry name" value="Flavodoxin_1"/>
    <property type="match status" value="1"/>
</dbReference>
<dbReference type="InterPro" id="IPR050619">
    <property type="entry name" value="Flavodoxin"/>
</dbReference>
<proteinExistence type="inferred from homology"/>
<evidence type="ECO:0000256" key="3">
    <source>
        <dbReference type="ARBA" id="ARBA00005267"/>
    </source>
</evidence>
<evidence type="ECO:0000256" key="1">
    <source>
        <dbReference type="ARBA" id="ARBA00001917"/>
    </source>
</evidence>
<keyword evidence="7" id="KW-0249">Electron transport</keyword>
<keyword evidence="5" id="KW-0285">Flavoprotein</keyword>
<protein>
    <submittedName>
        <fullName evidence="9">Flavodoxin domain-containing protein</fullName>
    </submittedName>
</protein>
<dbReference type="PROSITE" id="PS50902">
    <property type="entry name" value="FLAVODOXIN_LIKE"/>
    <property type="match status" value="1"/>
</dbReference>
<comment type="caution">
    <text evidence="9">The sequence shown here is derived from an EMBL/GenBank/DDBJ whole genome shotgun (WGS) entry which is preliminary data.</text>
</comment>
<reference evidence="9 10" key="1">
    <citation type="submission" date="2022-10" db="EMBL/GenBank/DDBJ databases">
        <title>Weissella fermenti sp. nov., isolated from fermented cabbage.</title>
        <authorList>
            <person name="Lee J.K."/>
            <person name="Baek J.H."/>
            <person name="Choi D.G."/>
            <person name="Kim J.M."/>
            <person name="Jeon C.O."/>
        </authorList>
    </citation>
    <scope>NUCLEOTIDE SEQUENCE [LARGE SCALE GENOMIC DNA]</scope>
    <source>
        <strain evidence="9 10">KACC 18534</strain>
    </source>
</reference>
<keyword evidence="6" id="KW-0288">FMN</keyword>
<accession>A0ABT3E2G1</accession>
<evidence type="ECO:0000313" key="10">
    <source>
        <dbReference type="Proteomes" id="UP001526225"/>
    </source>
</evidence>
<comment type="function">
    <text evidence="2">Low-potential electron donor to a number of redox enzymes.</text>
</comment>
<evidence type="ECO:0000256" key="4">
    <source>
        <dbReference type="ARBA" id="ARBA00022448"/>
    </source>
</evidence>
<name>A0ABT3E2G1_9LACO</name>
<gene>
    <name evidence="9" type="ORF">OIT44_00580</name>
</gene>
<evidence type="ECO:0000256" key="2">
    <source>
        <dbReference type="ARBA" id="ARBA00003297"/>
    </source>
</evidence>
<dbReference type="InterPro" id="IPR008254">
    <property type="entry name" value="Flavodoxin/NO_synth"/>
</dbReference>
<comment type="cofactor">
    <cofactor evidence="1">
        <name>FMN</name>
        <dbReference type="ChEBI" id="CHEBI:58210"/>
    </cofactor>
</comment>
<evidence type="ECO:0000256" key="6">
    <source>
        <dbReference type="ARBA" id="ARBA00022643"/>
    </source>
</evidence>
<dbReference type="Gene3D" id="3.40.50.360">
    <property type="match status" value="1"/>
</dbReference>
<keyword evidence="10" id="KW-1185">Reference proteome</keyword>
<sequence length="152" mass="16406">MKARVMFATITGNNEAVANIIVTQFQNAGIETTKEDLSLVDAMTINPAETEFLVVVPYTFDLGSLPEEALDFYEDLPDLDFTGLYYAVAGSGDDFYGDDFGTAVDDFETQLALTNATRGADSVKINLNPDANDEVALTKMVADLIASKESQA</sequence>
<dbReference type="InterPro" id="IPR029039">
    <property type="entry name" value="Flavoprotein-like_sf"/>
</dbReference>
<evidence type="ECO:0000259" key="8">
    <source>
        <dbReference type="PROSITE" id="PS50902"/>
    </source>
</evidence>
<evidence type="ECO:0000313" key="9">
    <source>
        <dbReference type="EMBL" id="MCW0952590.1"/>
    </source>
</evidence>